<reference evidence="1 2" key="1">
    <citation type="journal article" date="2021" name="Sci. Rep.">
        <title>The genome of the diatom Chaetoceros tenuissimus carries an ancient integrated fragment of an extant virus.</title>
        <authorList>
            <person name="Hongo Y."/>
            <person name="Kimura K."/>
            <person name="Takaki Y."/>
            <person name="Yoshida Y."/>
            <person name="Baba S."/>
            <person name="Kobayashi G."/>
            <person name="Nagasaki K."/>
            <person name="Hano T."/>
            <person name="Tomaru Y."/>
        </authorList>
    </citation>
    <scope>NUCLEOTIDE SEQUENCE [LARGE SCALE GENOMIC DNA]</scope>
    <source>
        <strain evidence="1 2">NIES-3715</strain>
    </source>
</reference>
<name>A0AAD3CTD9_9STRA</name>
<sequence length="320" mass="36614">MPEKRGEEDKRNTNGRGLSEEEVIFDTFLKVIRNKFAPTPDAPTEYEDDSSSKTAEDRIKRLDELYNGPEYSSEKAMITNMNNNGMTYGLALGLCTFVFLRRGPRLISNLIVKKKQRRDMIGGGYTFDNAPSDNMRKPGIIFRTVKFCMDVGVSLTVSMYGSAMFVDRKQLLRDLSEVPLVEGRSLLSDELCKDFVDVYKGIPKKTWKKYEEKSPPLDAISNFVMNCIRRKKVEDNLREQERHFRMVDSDVPKHIPIPKGGVDPSTPVTIEFLDTSEDILVGKEAEDSDDFYNGFVQDFFGDDEKFDDAKSDSDDRKRKN</sequence>
<protein>
    <submittedName>
        <fullName evidence="1">Uncharacterized protein</fullName>
    </submittedName>
</protein>
<dbReference type="EMBL" id="BLLK01000045">
    <property type="protein sequence ID" value="GFH51881.1"/>
    <property type="molecule type" value="Genomic_DNA"/>
</dbReference>
<dbReference type="Proteomes" id="UP001054902">
    <property type="component" value="Unassembled WGS sequence"/>
</dbReference>
<evidence type="ECO:0000313" key="2">
    <source>
        <dbReference type="Proteomes" id="UP001054902"/>
    </source>
</evidence>
<accession>A0AAD3CTD9</accession>
<dbReference type="AlphaFoldDB" id="A0AAD3CTD9"/>
<gene>
    <name evidence="1" type="ORF">CTEN210_08357</name>
</gene>
<organism evidence="1 2">
    <name type="scientific">Chaetoceros tenuissimus</name>
    <dbReference type="NCBI Taxonomy" id="426638"/>
    <lineage>
        <taxon>Eukaryota</taxon>
        <taxon>Sar</taxon>
        <taxon>Stramenopiles</taxon>
        <taxon>Ochrophyta</taxon>
        <taxon>Bacillariophyta</taxon>
        <taxon>Coscinodiscophyceae</taxon>
        <taxon>Chaetocerotophycidae</taxon>
        <taxon>Chaetocerotales</taxon>
        <taxon>Chaetocerotaceae</taxon>
        <taxon>Chaetoceros</taxon>
    </lineage>
</organism>
<proteinExistence type="predicted"/>
<comment type="caution">
    <text evidence="1">The sequence shown here is derived from an EMBL/GenBank/DDBJ whole genome shotgun (WGS) entry which is preliminary data.</text>
</comment>
<keyword evidence="2" id="KW-1185">Reference proteome</keyword>
<evidence type="ECO:0000313" key="1">
    <source>
        <dbReference type="EMBL" id="GFH51881.1"/>
    </source>
</evidence>